<evidence type="ECO:0008006" key="13">
    <source>
        <dbReference type="Google" id="ProtNLM"/>
    </source>
</evidence>
<evidence type="ECO:0000256" key="7">
    <source>
        <dbReference type="ARBA" id="ARBA00023136"/>
    </source>
</evidence>
<proteinExistence type="predicted"/>
<evidence type="ECO:0000256" key="4">
    <source>
        <dbReference type="ARBA" id="ARBA00022729"/>
    </source>
</evidence>
<keyword evidence="4" id="KW-0732">Signal</keyword>
<dbReference type="InterPro" id="IPR000531">
    <property type="entry name" value="Beta-barrel_TonB"/>
</dbReference>
<gene>
    <name evidence="12" type="ORF">METZ01_LOCUS1738</name>
</gene>
<dbReference type="Gene3D" id="2.170.130.10">
    <property type="entry name" value="TonB-dependent receptor, plug domain"/>
    <property type="match status" value="1"/>
</dbReference>
<sequence>MTERTLSTIVGEKSCVGRHNAGGSSFLLIQFIIRCCLLVILSTSSLGMATATFAAGLDGKVLDPAGRVVQGATVLVSDVSMIRATTLTDDQGRFAFPNLAPGRYEVRVVHAGFGAPSIMVNLVRDVVRSVSIVLQVRAVSESIVVTAAALEQPRSRVNDSVSVVTREQIAARQIETVADALRLVIPGLSVTRAGGRGGLTELYARGGESDFSLVLIDGVRVNGFGGSYDFAHLPVSDIERIEVVRGPQSAIYGSDAIGSVVQIITRQGGPPRADGVIERGAFGTSRVGVNTAGTLDAFSWGAAFEQLDSDGQNGRTLAAGETVSNDDYLRRDLSLTGRWRGTKGTVLRSTFRYGTNDRGFPGPWGRDPGGTYSGIDPVSRGHNTNRLFSVGVLQRLGRRLDQRVDVNHTRTTSLFKSPSGESRSESSRLTVRARTDARLRPGLVVTGGLDFQREEAGNAFITDSAFNEIPVERQIIGYFGELRFDPTTRLSMAGGVRLDQIRLKALAGDGFGRPTFTDQTEMSVNPKVSFGWYMRPADVTDNWSRLRVTAGTGIRPPGAFEIAFTDNPALKPERTRSMDVGLGQALASGRIVVEATAFFNRYDDLIISVGQSFKDASQFRTDNLDNSRARGLELAASARTEQGLEVRATYTWLHTEVLELDEAVGQAKPGFDVGDPLLRRPRHQGSLEILFTQSLFTVFTSVGARGRTLDVDPSYGTFGGLFRNSGYAVVDLGGSLQILKGLELTARVQNLFNRDYEEAFGFPALGRSVIAGLRVATR</sequence>
<evidence type="ECO:0000256" key="3">
    <source>
        <dbReference type="ARBA" id="ARBA00022692"/>
    </source>
</evidence>
<evidence type="ECO:0000256" key="8">
    <source>
        <dbReference type="ARBA" id="ARBA00023237"/>
    </source>
</evidence>
<keyword evidence="3" id="KW-0812">Transmembrane</keyword>
<evidence type="ECO:0000256" key="5">
    <source>
        <dbReference type="ARBA" id="ARBA00023065"/>
    </source>
</evidence>
<dbReference type="Pfam" id="PF00593">
    <property type="entry name" value="TonB_dep_Rec_b-barrel"/>
    <property type="match status" value="1"/>
</dbReference>
<evidence type="ECO:0000256" key="2">
    <source>
        <dbReference type="ARBA" id="ARBA00022448"/>
    </source>
</evidence>
<organism evidence="12">
    <name type="scientific">marine metagenome</name>
    <dbReference type="NCBI Taxonomy" id="408172"/>
    <lineage>
        <taxon>unclassified sequences</taxon>
        <taxon>metagenomes</taxon>
        <taxon>ecological metagenomes</taxon>
    </lineage>
</organism>
<evidence type="ECO:0000256" key="6">
    <source>
        <dbReference type="ARBA" id="ARBA00023077"/>
    </source>
</evidence>
<keyword evidence="8" id="KW-0998">Cell outer membrane</keyword>
<accession>A0A381N496</accession>
<dbReference type="CDD" id="cd01347">
    <property type="entry name" value="ligand_gated_channel"/>
    <property type="match status" value="1"/>
</dbReference>
<dbReference type="PANTHER" id="PTHR30069:SF53">
    <property type="entry name" value="COLICIN I RECEPTOR-RELATED"/>
    <property type="match status" value="1"/>
</dbReference>
<keyword evidence="5" id="KW-0406">Ion transport</keyword>
<dbReference type="EMBL" id="UINC01000091">
    <property type="protein sequence ID" value="SUZ48884.1"/>
    <property type="molecule type" value="Genomic_DNA"/>
</dbReference>
<evidence type="ECO:0000259" key="10">
    <source>
        <dbReference type="Pfam" id="PF00593"/>
    </source>
</evidence>
<protein>
    <recommendedName>
        <fullName evidence="13">TonB-dependent receptor plug domain-containing protein</fullName>
    </recommendedName>
</protein>
<reference evidence="12" key="1">
    <citation type="submission" date="2018-05" db="EMBL/GenBank/DDBJ databases">
        <authorList>
            <person name="Lanie J.A."/>
            <person name="Ng W.-L."/>
            <person name="Kazmierczak K.M."/>
            <person name="Andrzejewski T.M."/>
            <person name="Davidsen T.M."/>
            <person name="Wayne K.J."/>
            <person name="Tettelin H."/>
            <person name="Glass J.I."/>
            <person name="Rusch D."/>
            <person name="Podicherti R."/>
            <person name="Tsui H.-C.T."/>
            <person name="Winkler M.E."/>
        </authorList>
    </citation>
    <scope>NUCLEOTIDE SEQUENCE</scope>
</reference>
<dbReference type="Gene3D" id="2.60.40.1120">
    <property type="entry name" value="Carboxypeptidase-like, regulatory domain"/>
    <property type="match status" value="1"/>
</dbReference>
<name>A0A381N496_9ZZZZ</name>
<dbReference type="InterPro" id="IPR012910">
    <property type="entry name" value="Plug_dom"/>
</dbReference>
<keyword evidence="7" id="KW-0472">Membrane</keyword>
<evidence type="ECO:0000256" key="9">
    <source>
        <dbReference type="SAM" id="MobiDB-lite"/>
    </source>
</evidence>
<feature type="region of interest" description="Disordered" evidence="9">
    <location>
        <begin position="409"/>
        <end position="431"/>
    </location>
</feature>
<dbReference type="InterPro" id="IPR008969">
    <property type="entry name" value="CarboxyPept-like_regulatory"/>
</dbReference>
<dbReference type="GO" id="GO:0015889">
    <property type="term" value="P:cobalamin transport"/>
    <property type="evidence" value="ECO:0007669"/>
    <property type="project" value="TreeGrafter"/>
</dbReference>
<evidence type="ECO:0000259" key="11">
    <source>
        <dbReference type="Pfam" id="PF07715"/>
    </source>
</evidence>
<dbReference type="GO" id="GO:0006811">
    <property type="term" value="P:monoatomic ion transport"/>
    <property type="evidence" value="ECO:0007669"/>
    <property type="project" value="UniProtKB-KW"/>
</dbReference>
<keyword evidence="2" id="KW-0813">Transport</keyword>
<dbReference type="PANTHER" id="PTHR30069">
    <property type="entry name" value="TONB-DEPENDENT OUTER MEMBRANE RECEPTOR"/>
    <property type="match status" value="1"/>
</dbReference>
<evidence type="ECO:0000256" key="1">
    <source>
        <dbReference type="ARBA" id="ARBA00004571"/>
    </source>
</evidence>
<comment type="subcellular location">
    <subcellularLocation>
        <location evidence="1">Cell outer membrane</location>
        <topology evidence="1">Multi-pass membrane protein</topology>
    </subcellularLocation>
</comment>
<dbReference type="InterPro" id="IPR039426">
    <property type="entry name" value="TonB-dep_rcpt-like"/>
</dbReference>
<dbReference type="SUPFAM" id="SSF56935">
    <property type="entry name" value="Porins"/>
    <property type="match status" value="1"/>
</dbReference>
<dbReference type="SUPFAM" id="SSF49464">
    <property type="entry name" value="Carboxypeptidase regulatory domain-like"/>
    <property type="match status" value="1"/>
</dbReference>
<feature type="domain" description="TonB-dependent receptor-like beta-barrel" evidence="10">
    <location>
        <begin position="297"/>
        <end position="751"/>
    </location>
</feature>
<dbReference type="Pfam" id="PF07715">
    <property type="entry name" value="Plug"/>
    <property type="match status" value="1"/>
</dbReference>
<dbReference type="Pfam" id="PF13620">
    <property type="entry name" value="CarboxypepD_reg"/>
    <property type="match status" value="1"/>
</dbReference>
<dbReference type="AlphaFoldDB" id="A0A381N496"/>
<dbReference type="Gene3D" id="2.40.170.20">
    <property type="entry name" value="TonB-dependent receptor, beta-barrel domain"/>
    <property type="match status" value="1"/>
</dbReference>
<dbReference type="InterPro" id="IPR037066">
    <property type="entry name" value="Plug_dom_sf"/>
</dbReference>
<dbReference type="InterPro" id="IPR036942">
    <property type="entry name" value="Beta-barrel_TonB_sf"/>
</dbReference>
<keyword evidence="6" id="KW-0798">TonB box</keyword>
<feature type="domain" description="TonB-dependent receptor plug" evidence="11">
    <location>
        <begin position="156"/>
        <end position="260"/>
    </location>
</feature>
<dbReference type="GO" id="GO:0009279">
    <property type="term" value="C:cell outer membrane"/>
    <property type="evidence" value="ECO:0007669"/>
    <property type="project" value="UniProtKB-SubCell"/>
</dbReference>
<dbReference type="PROSITE" id="PS52016">
    <property type="entry name" value="TONB_DEPENDENT_REC_3"/>
    <property type="match status" value="1"/>
</dbReference>
<evidence type="ECO:0000313" key="12">
    <source>
        <dbReference type="EMBL" id="SUZ48884.1"/>
    </source>
</evidence>